<evidence type="ECO:0000256" key="9">
    <source>
        <dbReference type="ARBA" id="ARBA00023237"/>
    </source>
</evidence>
<name>H5TEE8_9ALTE</name>
<comment type="caution">
    <text evidence="15">The sequence shown here is derived from an EMBL/GenBank/DDBJ whole genome shotgun (WGS) entry which is preliminary data.</text>
</comment>
<keyword evidence="4 10" id="KW-0812">Transmembrane</keyword>
<evidence type="ECO:0000256" key="4">
    <source>
        <dbReference type="ARBA" id="ARBA00022692"/>
    </source>
</evidence>
<keyword evidence="6" id="KW-0406">Ion transport</keyword>
<dbReference type="GO" id="GO:0015889">
    <property type="term" value="P:cobalamin transport"/>
    <property type="evidence" value="ECO:0007669"/>
    <property type="project" value="TreeGrafter"/>
</dbReference>
<comment type="similarity">
    <text evidence="10 11">Belongs to the TonB-dependent receptor family.</text>
</comment>
<dbReference type="SUPFAM" id="SSF56935">
    <property type="entry name" value="Porins"/>
    <property type="match status" value="1"/>
</dbReference>
<evidence type="ECO:0000256" key="6">
    <source>
        <dbReference type="ARBA" id="ARBA00023065"/>
    </source>
</evidence>
<keyword evidence="8 10" id="KW-0472">Membrane</keyword>
<dbReference type="Pfam" id="PF00593">
    <property type="entry name" value="TonB_dep_Rec_b-barrel"/>
    <property type="match status" value="1"/>
</dbReference>
<gene>
    <name evidence="15" type="ORF">GPUN_2560</name>
</gene>
<dbReference type="Gene3D" id="2.40.170.20">
    <property type="entry name" value="TonB-dependent receptor, beta-barrel domain"/>
    <property type="match status" value="1"/>
</dbReference>
<evidence type="ECO:0000313" key="15">
    <source>
        <dbReference type="EMBL" id="GAB56675.1"/>
    </source>
</evidence>
<dbReference type="eggNOG" id="COG4206">
    <property type="taxonomic scope" value="Bacteria"/>
</dbReference>
<reference evidence="15 16" key="2">
    <citation type="journal article" date="2017" name="Antonie Van Leeuwenhoek">
        <title>Rhizobium rhizosphaerae sp. nov., a novel species isolated from rice rhizosphere.</title>
        <authorList>
            <person name="Zhao J.J."/>
            <person name="Zhang J."/>
            <person name="Zhang R.J."/>
            <person name="Zhang C.W."/>
            <person name="Yin H.Q."/>
            <person name="Zhang X.X."/>
        </authorList>
    </citation>
    <scope>NUCLEOTIDE SEQUENCE [LARGE SCALE GENOMIC DNA]</scope>
    <source>
        <strain evidence="15 16">ACAM 611</strain>
    </source>
</reference>
<keyword evidence="9 10" id="KW-0998">Cell outer membrane</keyword>
<comment type="subcellular location">
    <subcellularLocation>
        <location evidence="1 10">Cell outer membrane</location>
        <topology evidence="1 10">Multi-pass membrane protein</topology>
    </subcellularLocation>
</comment>
<evidence type="ECO:0000256" key="2">
    <source>
        <dbReference type="ARBA" id="ARBA00022448"/>
    </source>
</evidence>
<dbReference type="InterPro" id="IPR000531">
    <property type="entry name" value="Beta-barrel_TonB"/>
</dbReference>
<dbReference type="InterPro" id="IPR037066">
    <property type="entry name" value="Plug_dom_sf"/>
</dbReference>
<dbReference type="PANTHER" id="PTHR30069">
    <property type="entry name" value="TONB-DEPENDENT OUTER MEMBRANE RECEPTOR"/>
    <property type="match status" value="1"/>
</dbReference>
<organism evidence="15 16">
    <name type="scientific">Glaciecola punicea ACAM 611</name>
    <dbReference type="NCBI Taxonomy" id="1121923"/>
    <lineage>
        <taxon>Bacteria</taxon>
        <taxon>Pseudomonadati</taxon>
        <taxon>Pseudomonadota</taxon>
        <taxon>Gammaproteobacteria</taxon>
        <taxon>Alteromonadales</taxon>
        <taxon>Alteromonadaceae</taxon>
        <taxon>Glaciecola</taxon>
    </lineage>
</organism>
<keyword evidence="7 11" id="KW-0798">TonB box</keyword>
<evidence type="ECO:0000256" key="1">
    <source>
        <dbReference type="ARBA" id="ARBA00004571"/>
    </source>
</evidence>
<evidence type="ECO:0000256" key="10">
    <source>
        <dbReference type="PROSITE-ProRule" id="PRU01360"/>
    </source>
</evidence>
<dbReference type="Proteomes" id="UP000053586">
    <property type="component" value="Unassembled WGS sequence"/>
</dbReference>
<keyword evidence="3 10" id="KW-1134">Transmembrane beta strand</keyword>
<evidence type="ECO:0000256" key="3">
    <source>
        <dbReference type="ARBA" id="ARBA00022452"/>
    </source>
</evidence>
<dbReference type="InterPro" id="IPR036942">
    <property type="entry name" value="Beta-barrel_TonB_sf"/>
</dbReference>
<keyword evidence="2 10" id="KW-0813">Transport</keyword>
<dbReference type="InterPro" id="IPR012910">
    <property type="entry name" value="Plug_dom"/>
</dbReference>
<dbReference type="STRING" id="56804.BAE46_04765"/>
<evidence type="ECO:0000259" key="13">
    <source>
        <dbReference type="Pfam" id="PF00593"/>
    </source>
</evidence>
<evidence type="ECO:0000256" key="11">
    <source>
        <dbReference type="RuleBase" id="RU003357"/>
    </source>
</evidence>
<evidence type="ECO:0000256" key="7">
    <source>
        <dbReference type="ARBA" id="ARBA00023077"/>
    </source>
</evidence>
<dbReference type="CDD" id="cd01347">
    <property type="entry name" value="ligand_gated_channel"/>
    <property type="match status" value="1"/>
</dbReference>
<protein>
    <submittedName>
        <fullName evidence="15">Iron complex outermembrane recepter protein</fullName>
    </submittedName>
</protein>
<feature type="chain" id="PRO_5003597968" evidence="12">
    <location>
        <begin position="23"/>
        <end position="638"/>
    </location>
</feature>
<evidence type="ECO:0000256" key="5">
    <source>
        <dbReference type="ARBA" id="ARBA00022729"/>
    </source>
</evidence>
<dbReference type="GO" id="GO:0009279">
    <property type="term" value="C:cell outer membrane"/>
    <property type="evidence" value="ECO:0007669"/>
    <property type="project" value="UniProtKB-SubCell"/>
</dbReference>
<dbReference type="RefSeq" id="WP_006007083.1">
    <property type="nucleotide sequence ID" value="NZ_BAET01000031.1"/>
</dbReference>
<evidence type="ECO:0000256" key="12">
    <source>
        <dbReference type="SAM" id="SignalP"/>
    </source>
</evidence>
<dbReference type="PROSITE" id="PS52016">
    <property type="entry name" value="TONB_DEPENDENT_REC_3"/>
    <property type="match status" value="1"/>
</dbReference>
<keyword evidence="16" id="KW-1185">Reference proteome</keyword>
<dbReference type="OrthoDB" id="9764669at2"/>
<evidence type="ECO:0000259" key="14">
    <source>
        <dbReference type="Pfam" id="PF07715"/>
    </source>
</evidence>
<proteinExistence type="inferred from homology"/>
<dbReference type="GO" id="GO:0006811">
    <property type="term" value="P:monoatomic ion transport"/>
    <property type="evidence" value="ECO:0007669"/>
    <property type="project" value="UniProtKB-KW"/>
</dbReference>
<dbReference type="Gene3D" id="2.170.130.10">
    <property type="entry name" value="TonB-dependent receptor, plug domain"/>
    <property type="match status" value="1"/>
</dbReference>
<dbReference type="InterPro" id="IPR039426">
    <property type="entry name" value="TonB-dep_rcpt-like"/>
</dbReference>
<reference evidence="15 16" key="1">
    <citation type="journal article" date="2012" name="J. Bacteriol.">
        <title>Genome sequence of proteorhodopsin-containing sea ice bacterium Glaciecola punicea ACAM 611T.</title>
        <authorList>
            <person name="Qin Q.-L."/>
            <person name="Xie B.-B."/>
            <person name="Shu Y.-L."/>
            <person name="Rong J.-C."/>
            <person name="Zhao D.-L."/>
            <person name="Zhang X.-Y."/>
            <person name="Chen X.-L."/>
            <person name="Zhou B.-C."/>
            <person name="Zhanga Y.-Z."/>
        </authorList>
    </citation>
    <scope>NUCLEOTIDE SEQUENCE [LARGE SCALE GENOMIC DNA]</scope>
    <source>
        <strain evidence="15 16">ACAM 611</strain>
    </source>
</reference>
<keyword evidence="5 12" id="KW-0732">Signal</keyword>
<evidence type="ECO:0000256" key="8">
    <source>
        <dbReference type="ARBA" id="ARBA00023136"/>
    </source>
</evidence>
<feature type="signal peptide" evidence="12">
    <location>
        <begin position="1"/>
        <end position="22"/>
    </location>
</feature>
<dbReference type="EMBL" id="BAET01000031">
    <property type="protein sequence ID" value="GAB56675.1"/>
    <property type="molecule type" value="Genomic_DNA"/>
</dbReference>
<dbReference type="AlphaFoldDB" id="H5TEE8"/>
<evidence type="ECO:0000313" key="16">
    <source>
        <dbReference type="Proteomes" id="UP000053586"/>
    </source>
</evidence>
<accession>H5TEE8</accession>
<dbReference type="PANTHER" id="PTHR30069:SF53">
    <property type="entry name" value="COLICIN I RECEPTOR-RELATED"/>
    <property type="match status" value="1"/>
</dbReference>
<feature type="domain" description="TonB-dependent receptor-like beta-barrel" evidence="13">
    <location>
        <begin position="174"/>
        <end position="611"/>
    </location>
</feature>
<sequence>MKIQTTVLAAAVLISLSMGAQAQTQANSNKKIETIRVLGTHAPIAVGQIAGSVTIIDEARIRASGGIGITDLLRTVAGVNIGKTGTAGSLSEVRFRGSESNHVMVLVDGVAVNDVGQGGLTDFSHLLLANISRIEILRGPQSAIWGSSAIAGIISISTKGASSNKLQVSTNVSAGNKSTYSASAHFGQQLSDFGFKLNTSTYKTGGENISRTGFEADGYRNTDLSGGINYTFSEDSRIDISARILNYETDADGYDFSTGLVGDGNVVAQGDQISLGLNWHFTPLTNGQRNGIYSQLLSLQYSKQDTDNFTNNAFDRMSQGEKLRVLWSNRFEFTPNKWLNMGLESTNEDFEQRGPAFTSGLNQNRSNDTWSLVTDGIYAITNALSLSASYRYDNNDEFDNADSYRVGATYAVNNDWRVFVSQGQAITNPTFIERFGFFPNSFLGNPNLTPEQQKSTEIGIEGAFNSVSVQLNWFSAKLENEILGFVFVPATGEFTADNASANSSRDGLELSLQGQFKTLTWQAQYSYLDASQGNSIELRRSRHIGSLSTTYTIDQQHQVYLQADYTGTKFDNFFPPAGAAQIVTLDSYWLLSANYQYTYSEHLSASLRFSNALDAEYEDVFGYNTDGSTVLLSVRYSL</sequence>
<feature type="domain" description="TonB-dependent receptor plug" evidence="14">
    <location>
        <begin position="48"/>
        <end position="153"/>
    </location>
</feature>
<dbReference type="Pfam" id="PF07715">
    <property type="entry name" value="Plug"/>
    <property type="match status" value="1"/>
</dbReference>